<dbReference type="InterPro" id="IPR012338">
    <property type="entry name" value="Beta-lactam/transpept-like"/>
</dbReference>
<keyword evidence="18" id="KW-1185">Reference proteome</keyword>
<dbReference type="InterPro" id="IPR005311">
    <property type="entry name" value="PBP_dimer"/>
</dbReference>
<evidence type="ECO:0000256" key="2">
    <source>
        <dbReference type="ARBA" id="ARBA00004236"/>
    </source>
</evidence>
<evidence type="ECO:0000256" key="6">
    <source>
        <dbReference type="ARBA" id="ARBA00022670"/>
    </source>
</evidence>
<dbReference type="NCBIfam" id="TIGR03423">
    <property type="entry name" value="pbp2_mrdA"/>
    <property type="match status" value="1"/>
</dbReference>
<dbReference type="EC" id="2.4.1.129" evidence="17"/>
<keyword evidence="6" id="KW-0645">Protease</keyword>
<keyword evidence="11 14" id="KW-1133">Transmembrane helix</keyword>
<evidence type="ECO:0000256" key="7">
    <source>
        <dbReference type="ARBA" id="ARBA00022692"/>
    </source>
</evidence>
<keyword evidence="3" id="KW-1003">Cell membrane</keyword>
<dbReference type="Proteomes" id="UP000006546">
    <property type="component" value="Chromosome"/>
</dbReference>
<keyword evidence="10" id="KW-0573">Peptidoglycan synthesis</keyword>
<dbReference type="GO" id="GO:0009252">
    <property type="term" value="P:peptidoglycan biosynthetic process"/>
    <property type="evidence" value="ECO:0007669"/>
    <property type="project" value="UniProtKB-KW"/>
</dbReference>
<accession>F4LMN3</accession>
<keyword evidence="9" id="KW-0133">Cell shape</keyword>
<keyword evidence="4" id="KW-0997">Cell inner membrane</keyword>
<dbReference type="RefSeq" id="WP_013758485.1">
    <property type="nucleotide sequence ID" value="NC_015500.1"/>
</dbReference>
<keyword evidence="13" id="KW-0961">Cell wall biogenesis/degradation</keyword>
<proteinExistence type="predicted"/>
<keyword evidence="8" id="KW-0378">Hydrolase</keyword>
<dbReference type="Pfam" id="PF00905">
    <property type="entry name" value="Transpeptidase"/>
    <property type="match status" value="1"/>
</dbReference>
<keyword evidence="5" id="KW-0121">Carboxypeptidase</keyword>
<dbReference type="GO" id="GO:0006508">
    <property type="term" value="P:proteolysis"/>
    <property type="evidence" value="ECO:0007669"/>
    <property type="project" value="UniProtKB-KW"/>
</dbReference>
<feature type="transmembrane region" description="Helical" evidence="14">
    <location>
        <begin position="20"/>
        <end position="39"/>
    </location>
</feature>
<evidence type="ECO:0000256" key="14">
    <source>
        <dbReference type="SAM" id="Phobius"/>
    </source>
</evidence>
<dbReference type="SUPFAM" id="SSF56519">
    <property type="entry name" value="Penicillin binding protein dimerisation domain"/>
    <property type="match status" value="1"/>
</dbReference>
<dbReference type="Pfam" id="PF03717">
    <property type="entry name" value="PBP_dimer"/>
    <property type="match status" value="1"/>
</dbReference>
<evidence type="ECO:0000256" key="10">
    <source>
        <dbReference type="ARBA" id="ARBA00022984"/>
    </source>
</evidence>
<dbReference type="EMBL" id="CP002696">
    <property type="protein sequence ID" value="AEE16780.1"/>
    <property type="molecule type" value="Genomic_DNA"/>
</dbReference>
<dbReference type="STRING" id="906968.Trebr_1356"/>
<keyword evidence="17" id="KW-0808">Transferase</keyword>
<evidence type="ECO:0000259" key="16">
    <source>
        <dbReference type="Pfam" id="PF03717"/>
    </source>
</evidence>
<dbReference type="GO" id="GO:0016757">
    <property type="term" value="F:glycosyltransferase activity"/>
    <property type="evidence" value="ECO:0007669"/>
    <property type="project" value="UniProtKB-KW"/>
</dbReference>
<dbReference type="AlphaFoldDB" id="F4LMN3"/>
<dbReference type="SUPFAM" id="SSF56601">
    <property type="entry name" value="beta-lactamase/transpeptidase-like"/>
    <property type="match status" value="1"/>
</dbReference>
<comment type="subcellular location">
    <subcellularLocation>
        <location evidence="2">Cell membrane</location>
    </subcellularLocation>
    <subcellularLocation>
        <location evidence="1">Membrane</location>
        <topology evidence="1">Single-pass membrane protein</topology>
    </subcellularLocation>
</comment>
<dbReference type="GO" id="GO:0071555">
    <property type="term" value="P:cell wall organization"/>
    <property type="evidence" value="ECO:0007669"/>
    <property type="project" value="UniProtKB-KW"/>
</dbReference>
<evidence type="ECO:0000256" key="4">
    <source>
        <dbReference type="ARBA" id="ARBA00022519"/>
    </source>
</evidence>
<evidence type="ECO:0000256" key="1">
    <source>
        <dbReference type="ARBA" id="ARBA00004167"/>
    </source>
</evidence>
<evidence type="ECO:0000256" key="13">
    <source>
        <dbReference type="ARBA" id="ARBA00023316"/>
    </source>
</evidence>
<evidence type="ECO:0000256" key="9">
    <source>
        <dbReference type="ARBA" id="ARBA00022960"/>
    </source>
</evidence>
<evidence type="ECO:0000256" key="11">
    <source>
        <dbReference type="ARBA" id="ARBA00022989"/>
    </source>
</evidence>
<dbReference type="InterPro" id="IPR050515">
    <property type="entry name" value="Beta-lactam/transpept"/>
</dbReference>
<evidence type="ECO:0000256" key="3">
    <source>
        <dbReference type="ARBA" id="ARBA00022475"/>
    </source>
</evidence>
<name>F4LMN3_TREBD</name>
<evidence type="ECO:0000259" key="15">
    <source>
        <dbReference type="Pfam" id="PF00905"/>
    </source>
</evidence>
<keyword evidence="7 14" id="KW-0812">Transmembrane</keyword>
<dbReference type="OrthoDB" id="9804124at2"/>
<evidence type="ECO:0000313" key="18">
    <source>
        <dbReference type="Proteomes" id="UP000006546"/>
    </source>
</evidence>
<dbReference type="KEGG" id="tbe:Trebr_1356"/>
<dbReference type="GO" id="GO:0008658">
    <property type="term" value="F:penicillin binding"/>
    <property type="evidence" value="ECO:0007669"/>
    <property type="project" value="InterPro"/>
</dbReference>
<dbReference type="GO" id="GO:0071972">
    <property type="term" value="F:peptidoglycan L,D-transpeptidase activity"/>
    <property type="evidence" value="ECO:0007669"/>
    <property type="project" value="TreeGrafter"/>
</dbReference>
<dbReference type="GO" id="GO:0005886">
    <property type="term" value="C:plasma membrane"/>
    <property type="evidence" value="ECO:0007669"/>
    <property type="project" value="UniProtKB-SubCell"/>
</dbReference>
<feature type="domain" description="Penicillin-binding protein transpeptidase" evidence="15">
    <location>
        <begin position="269"/>
        <end position="568"/>
    </location>
</feature>
<evidence type="ECO:0000313" key="17">
    <source>
        <dbReference type="EMBL" id="AEE16780.1"/>
    </source>
</evidence>
<evidence type="ECO:0000256" key="5">
    <source>
        <dbReference type="ARBA" id="ARBA00022645"/>
    </source>
</evidence>
<dbReference type="Gene3D" id="3.90.1310.10">
    <property type="entry name" value="Penicillin-binding protein 2a (Domain 2)"/>
    <property type="match status" value="1"/>
</dbReference>
<dbReference type="eggNOG" id="COG0768">
    <property type="taxonomic scope" value="Bacteria"/>
</dbReference>
<feature type="domain" description="Penicillin-binding protein dimerisation" evidence="16">
    <location>
        <begin position="62"/>
        <end position="234"/>
    </location>
</feature>
<dbReference type="GO" id="GO:0009002">
    <property type="term" value="F:serine-type D-Ala-D-Ala carboxypeptidase activity"/>
    <property type="evidence" value="ECO:0007669"/>
    <property type="project" value="InterPro"/>
</dbReference>
<organism evidence="17 18">
    <name type="scientific">Treponema brennaborense (strain DSM 12168 / CIP 105900 / DD5/3)</name>
    <dbReference type="NCBI Taxonomy" id="906968"/>
    <lineage>
        <taxon>Bacteria</taxon>
        <taxon>Pseudomonadati</taxon>
        <taxon>Spirochaetota</taxon>
        <taxon>Spirochaetia</taxon>
        <taxon>Spirochaetales</taxon>
        <taxon>Treponemataceae</taxon>
        <taxon>Treponema</taxon>
    </lineage>
</organism>
<evidence type="ECO:0000256" key="12">
    <source>
        <dbReference type="ARBA" id="ARBA00023136"/>
    </source>
</evidence>
<evidence type="ECO:0000256" key="8">
    <source>
        <dbReference type="ARBA" id="ARBA00022801"/>
    </source>
</evidence>
<dbReference type="InterPro" id="IPR017790">
    <property type="entry name" value="Penicillin-binding_protein_2"/>
</dbReference>
<reference evidence="18" key="1">
    <citation type="submission" date="2011-04" db="EMBL/GenBank/DDBJ databases">
        <title>The complete genome of Treponema brennaborense DSM 12168.</title>
        <authorList>
            <person name="Lucas S."/>
            <person name="Han J."/>
            <person name="Lapidus A."/>
            <person name="Bruce D."/>
            <person name="Goodwin L."/>
            <person name="Pitluck S."/>
            <person name="Peters L."/>
            <person name="Kyrpides N."/>
            <person name="Mavromatis K."/>
            <person name="Ivanova N."/>
            <person name="Mikhailova N."/>
            <person name="Pagani I."/>
            <person name="Teshima H."/>
            <person name="Detter J.C."/>
            <person name="Tapia R."/>
            <person name="Han C."/>
            <person name="Land M."/>
            <person name="Hauser L."/>
            <person name="Markowitz V."/>
            <person name="Cheng J.-F."/>
            <person name="Hugenholtz P."/>
            <person name="Woyke T."/>
            <person name="Wu D."/>
            <person name="Gronow S."/>
            <person name="Wellnitz S."/>
            <person name="Brambilla E."/>
            <person name="Klenk H.-P."/>
            <person name="Eisen J.A."/>
        </authorList>
    </citation>
    <scope>NUCLEOTIDE SEQUENCE [LARGE SCALE GENOMIC DNA]</scope>
    <source>
        <strain evidence="18">DSM 12168 / CIP 105900 / DD5/3</strain>
    </source>
</reference>
<dbReference type="PANTHER" id="PTHR30627:SF2">
    <property type="entry name" value="PEPTIDOGLYCAN D,D-TRANSPEPTIDASE MRDA"/>
    <property type="match status" value="1"/>
</dbReference>
<dbReference type="PANTHER" id="PTHR30627">
    <property type="entry name" value="PEPTIDOGLYCAN D,D-TRANSPEPTIDASE"/>
    <property type="match status" value="1"/>
</dbReference>
<dbReference type="InterPro" id="IPR001460">
    <property type="entry name" value="PCN-bd_Tpept"/>
</dbReference>
<dbReference type="Gene3D" id="3.40.710.10">
    <property type="entry name" value="DD-peptidase/beta-lactamase superfamily"/>
    <property type="match status" value="1"/>
</dbReference>
<gene>
    <name evidence="17" type="ordered locus">Trebr_1356</name>
</gene>
<dbReference type="InterPro" id="IPR036138">
    <property type="entry name" value="PBP_dimer_sf"/>
</dbReference>
<dbReference type="GO" id="GO:0008360">
    <property type="term" value="P:regulation of cell shape"/>
    <property type="evidence" value="ECO:0007669"/>
    <property type="project" value="UniProtKB-KW"/>
</dbReference>
<sequence>MRVNDLRDKSGRSLKKDPKLWILGTMITVLFAVYTMKLFSMQVLEGAVYRKQSESISSRMKTIPAQRGEIYDRNATLPMVVNTDSFAVDLIPGEIPADKYDTVASKLAALLGIDKTVIDTKIPKNLRRSYTSVEIKSSVPFGIISDIAENSTDLPGVSWRSKPIRNYVETGSVSHIIGYVGDITREELKVLYNQGYTNTSIIGKTGIEKQYDLLLQGKSGTESTTVDARGRLLSDALTVRTPEMGKNLVLTLDLKIQELAEKALGTRVGAVVVLKPASGEILAMVSYPYFDSNLFSAEDSSAEYAKVAAAKNNPLLNRAVNAAYPPASTFKVIMSTAMLAENAFPQDKVIECTGLLKYGDRTFHCHIGPPGHGYMDLKNGLAQSCNVYYWTIGRDYLGIDLISSYAKEFGLGQPLDIDLPSQSAGFIPTAHWKERRYHEKWLGGDTMSTSIGQGYTLVTPLHMADAVAMVVNEGKIYKPHLLKEVRDPVTNDVISRVEPEVLHESSIDSSVWNTVQADMRYTVTDGTVQFPLNNKVVQIAGKSGTGEVAQYKNQWHSWFIAYAPYDAPPEDAVVTAVLVEAVNQWEWWAPYATNIIMQGIFANQSYEEAIDALGFRYLTRPVGRQE</sequence>
<dbReference type="HOGENOM" id="CLU_009289_1_2_12"/>
<keyword evidence="17" id="KW-0328">Glycosyltransferase</keyword>
<dbReference type="Gene3D" id="3.30.1390.30">
    <property type="entry name" value="Penicillin-binding protein 2a, domain 3"/>
    <property type="match status" value="1"/>
</dbReference>
<protein>
    <submittedName>
        <fullName evidence="17">Penicillin-binding protein 2</fullName>
        <ecNumber evidence="17">2.4.1.129</ecNumber>
    </submittedName>
</protein>
<keyword evidence="12 14" id="KW-0472">Membrane</keyword>